<gene>
    <name evidence="1" type="ORF">WA026_018576</name>
</gene>
<accession>A0AAW1U8Q0</accession>
<evidence type="ECO:0000313" key="1">
    <source>
        <dbReference type="EMBL" id="KAK9877468.1"/>
    </source>
</evidence>
<organism evidence="1 2">
    <name type="scientific">Henosepilachna vigintioctopunctata</name>
    <dbReference type="NCBI Taxonomy" id="420089"/>
    <lineage>
        <taxon>Eukaryota</taxon>
        <taxon>Metazoa</taxon>
        <taxon>Ecdysozoa</taxon>
        <taxon>Arthropoda</taxon>
        <taxon>Hexapoda</taxon>
        <taxon>Insecta</taxon>
        <taxon>Pterygota</taxon>
        <taxon>Neoptera</taxon>
        <taxon>Endopterygota</taxon>
        <taxon>Coleoptera</taxon>
        <taxon>Polyphaga</taxon>
        <taxon>Cucujiformia</taxon>
        <taxon>Coccinelloidea</taxon>
        <taxon>Coccinellidae</taxon>
        <taxon>Epilachninae</taxon>
        <taxon>Epilachnini</taxon>
        <taxon>Henosepilachna</taxon>
    </lineage>
</organism>
<reference evidence="1 2" key="1">
    <citation type="submission" date="2023-03" db="EMBL/GenBank/DDBJ databases">
        <title>Genome insight into feeding habits of ladybird beetles.</title>
        <authorList>
            <person name="Li H.-S."/>
            <person name="Huang Y.-H."/>
            <person name="Pang H."/>
        </authorList>
    </citation>
    <scope>NUCLEOTIDE SEQUENCE [LARGE SCALE GENOMIC DNA]</scope>
    <source>
        <strain evidence="1">SYSU_2023b</strain>
        <tissue evidence="1">Whole body</tissue>
    </source>
</reference>
<keyword evidence="2" id="KW-1185">Reference proteome</keyword>
<dbReference type="Proteomes" id="UP001431783">
    <property type="component" value="Unassembled WGS sequence"/>
</dbReference>
<evidence type="ECO:0000313" key="2">
    <source>
        <dbReference type="Proteomes" id="UP001431783"/>
    </source>
</evidence>
<sequence length="202" mass="22251">MSIANNKLAGENVTWFSFVVEPLGNKLENASLKIYFANGYKKDYLGTRLQIGSYSSPRFREPHGSAAAKNTVRGPRGRDLSSLSYLEKRHDAPEDVAYEYLPTRDFGEFLNCMIPSDPSFRQTSLHYSSVSTVARSRPVSRILLLIISRGGSAVTAAAQPHRVGAIFPRSRSITPRVDRTSKKFSQSLSIGTSHGKIGVSLN</sequence>
<dbReference type="EMBL" id="JARQZJ010000042">
    <property type="protein sequence ID" value="KAK9877468.1"/>
    <property type="molecule type" value="Genomic_DNA"/>
</dbReference>
<proteinExistence type="predicted"/>
<name>A0AAW1U8Q0_9CUCU</name>
<protein>
    <submittedName>
        <fullName evidence="1">Uncharacterized protein</fullName>
    </submittedName>
</protein>
<comment type="caution">
    <text evidence="1">The sequence shown here is derived from an EMBL/GenBank/DDBJ whole genome shotgun (WGS) entry which is preliminary data.</text>
</comment>
<dbReference type="AlphaFoldDB" id="A0AAW1U8Q0"/>